<evidence type="ECO:0000313" key="3">
    <source>
        <dbReference type="Proteomes" id="UP000271974"/>
    </source>
</evidence>
<gene>
    <name evidence="2" type="ORF">EGW08_005354</name>
</gene>
<evidence type="ECO:0000313" key="2">
    <source>
        <dbReference type="EMBL" id="RUS86875.1"/>
    </source>
</evidence>
<feature type="signal peptide" evidence="1">
    <location>
        <begin position="1"/>
        <end position="27"/>
    </location>
</feature>
<name>A0A433TZD1_ELYCH</name>
<dbReference type="AlphaFoldDB" id="A0A433TZD1"/>
<evidence type="ECO:0000256" key="1">
    <source>
        <dbReference type="SAM" id="SignalP"/>
    </source>
</evidence>
<dbReference type="OrthoDB" id="10457062at2759"/>
<sequence length="244" mass="27216">MDSQLHTLVFLVGMFLCLLTTPPCIEAHGNCTEAGKLENLRACVDKYPDLDLQGKANFFSTENDESVFKDPLKFVSNRNLCNHTEEAGDYIECSMTVFEHCPSVSNSETNSTDNHDHTSSAKAKKAVEEFCADLNKVLEKVDYSEFSDCLKHDGQEHVLSCTEEYVDADGDVSDVCKQYEIYQVCMSKLDECGGDEGKQLALFSSWADHWTPEKCVTDASYSAAASLWIVLIASLLCMVDFAHW</sequence>
<feature type="chain" id="PRO_5019528765" description="DUF19 domain-containing protein" evidence="1">
    <location>
        <begin position="28"/>
        <end position="244"/>
    </location>
</feature>
<accession>A0A433TZD1</accession>
<dbReference type="Proteomes" id="UP000271974">
    <property type="component" value="Unassembled WGS sequence"/>
</dbReference>
<evidence type="ECO:0008006" key="4">
    <source>
        <dbReference type="Google" id="ProtNLM"/>
    </source>
</evidence>
<keyword evidence="1" id="KW-0732">Signal</keyword>
<comment type="caution">
    <text evidence="2">The sequence shown here is derived from an EMBL/GenBank/DDBJ whole genome shotgun (WGS) entry which is preliminary data.</text>
</comment>
<protein>
    <recommendedName>
        <fullName evidence="4">DUF19 domain-containing protein</fullName>
    </recommendedName>
</protein>
<organism evidence="2 3">
    <name type="scientific">Elysia chlorotica</name>
    <name type="common">Eastern emerald elysia</name>
    <name type="synonym">Sea slug</name>
    <dbReference type="NCBI Taxonomy" id="188477"/>
    <lineage>
        <taxon>Eukaryota</taxon>
        <taxon>Metazoa</taxon>
        <taxon>Spiralia</taxon>
        <taxon>Lophotrochozoa</taxon>
        <taxon>Mollusca</taxon>
        <taxon>Gastropoda</taxon>
        <taxon>Heterobranchia</taxon>
        <taxon>Euthyneura</taxon>
        <taxon>Panpulmonata</taxon>
        <taxon>Sacoglossa</taxon>
        <taxon>Placobranchoidea</taxon>
        <taxon>Plakobranchidae</taxon>
        <taxon>Elysia</taxon>
    </lineage>
</organism>
<dbReference type="EMBL" id="RQTK01000125">
    <property type="protein sequence ID" value="RUS86875.1"/>
    <property type="molecule type" value="Genomic_DNA"/>
</dbReference>
<keyword evidence="3" id="KW-1185">Reference proteome</keyword>
<reference evidence="2 3" key="1">
    <citation type="submission" date="2019-01" db="EMBL/GenBank/DDBJ databases">
        <title>A draft genome assembly of the solar-powered sea slug Elysia chlorotica.</title>
        <authorList>
            <person name="Cai H."/>
            <person name="Li Q."/>
            <person name="Fang X."/>
            <person name="Li J."/>
            <person name="Curtis N.E."/>
            <person name="Altenburger A."/>
            <person name="Shibata T."/>
            <person name="Feng M."/>
            <person name="Maeda T."/>
            <person name="Schwartz J.A."/>
            <person name="Shigenobu S."/>
            <person name="Lundholm N."/>
            <person name="Nishiyama T."/>
            <person name="Yang H."/>
            <person name="Hasebe M."/>
            <person name="Li S."/>
            <person name="Pierce S.K."/>
            <person name="Wang J."/>
        </authorList>
    </citation>
    <scope>NUCLEOTIDE SEQUENCE [LARGE SCALE GENOMIC DNA]</scope>
    <source>
        <strain evidence="2">EC2010</strain>
        <tissue evidence="2">Whole organism of an adult</tissue>
    </source>
</reference>
<proteinExistence type="predicted"/>